<reference evidence="1" key="1">
    <citation type="journal article" date="2014" name="Int. J. Syst. Evol. Microbiol.">
        <title>Complete genome sequence of Corynebacterium casei LMG S-19264T (=DSM 44701T), isolated from a smear-ripened cheese.</title>
        <authorList>
            <consortium name="US DOE Joint Genome Institute (JGI-PGF)"/>
            <person name="Walter F."/>
            <person name="Albersmeier A."/>
            <person name="Kalinowski J."/>
            <person name="Ruckert C."/>
        </authorList>
    </citation>
    <scope>NUCLEOTIDE SEQUENCE</scope>
    <source>
        <strain evidence="1">CGMCC 1.15958</strain>
    </source>
</reference>
<protein>
    <submittedName>
        <fullName evidence="1">Uncharacterized protein</fullName>
    </submittedName>
</protein>
<comment type="caution">
    <text evidence="1">The sequence shown here is derived from an EMBL/GenBank/DDBJ whole genome shotgun (WGS) entry which is preliminary data.</text>
</comment>
<dbReference type="RefSeq" id="WP_188770424.1">
    <property type="nucleotide sequence ID" value="NZ_BMKK01000014.1"/>
</dbReference>
<dbReference type="AlphaFoldDB" id="A0A916Z6S3"/>
<dbReference type="Proteomes" id="UP000609064">
    <property type="component" value="Unassembled WGS sequence"/>
</dbReference>
<accession>A0A916Z6S3</accession>
<evidence type="ECO:0000313" key="1">
    <source>
        <dbReference type="EMBL" id="GGD78943.1"/>
    </source>
</evidence>
<dbReference type="EMBL" id="BMKK01000014">
    <property type="protein sequence ID" value="GGD78943.1"/>
    <property type="molecule type" value="Genomic_DNA"/>
</dbReference>
<sequence>MANIKISKNEEKFIKAMDSIALKTTKNQEEISKAINSNFIKITENEGKFINAMNNHASSVSRLSAKYSDLFKTVDAVYKIINAEAGKIHTFNRTIKTLLEEWSKIDWVAITNNWNKILQQFIDDYNQFVESVEEDKWHDYYHLTKEHSTHVEKHLPYVTDDLKYFLKFYVPYNIRFLGLNKHNHREKKYKLHLFDLNLFHQYMNVLTNEGGSEEEALEIVWNNFDKRNTENVNIVQFQIRNDVFENKKENTVFGKIPNGKQKKVLKLIVDEMRKGTQKTDAINDSYRRAGYKTDRQVWTIVKKVEKGELVYNEFTELLKNK</sequence>
<keyword evidence="2" id="KW-1185">Reference proteome</keyword>
<reference evidence="1" key="2">
    <citation type="submission" date="2020-09" db="EMBL/GenBank/DDBJ databases">
        <authorList>
            <person name="Sun Q."/>
            <person name="Zhou Y."/>
        </authorList>
    </citation>
    <scope>NUCLEOTIDE SEQUENCE</scope>
    <source>
        <strain evidence="1">CGMCC 1.15958</strain>
    </source>
</reference>
<organism evidence="1 2">
    <name type="scientific">Emticicia aquatilis</name>
    <dbReference type="NCBI Taxonomy" id="1537369"/>
    <lineage>
        <taxon>Bacteria</taxon>
        <taxon>Pseudomonadati</taxon>
        <taxon>Bacteroidota</taxon>
        <taxon>Cytophagia</taxon>
        <taxon>Cytophagales</taxon>
        <taxon>Leadbetterellaceae</taxon>
        <taxon>Emticicia</taxon>
    </lineage>
</organism>
<evidence type="ECO:0000313" key="2">
    <source>
        <dbReference type="Proteomes" id="UP000609064"/>
    </source>
</evidence>
<gene>
    <name evidence="1" type="ORF">GCM10011514_48730</name>
</gene>
<name>A0A916Z6S3_9BACT</name>
<proteinExistence type="predicted"/>